<sequence>MTKKKRKTPSKPSIGRRLGGFLFWTALFLLLLGAADQALLRLTPKNSLLAELQDCYLDLRRRLLTRPPDSIEGLLEQTPSPKKSYFYADRQGELHFVESLQEVPLPYRNDAQPLTD</sequence>
<proteinExistence type="predicted"/>
<name>A0A1L3GQV0_9BACT</name>
<reference evidence="1 2" key="1">
    <citation type="journal article" date="2017" name="Genome Announc.">
        <title>Complete Genome Sequences of Two Acetylene-Fermenting Pelobacter acetylenicus Strains.</title>
        <authorList>
            <person name="Sutton J.M."/>
            <person name="Baesman S.M."/>
            <person name="Fierst J.L."/>
            <person name="Poret-Peterson A.T."/>
            <person name="Oremland R.S."/>
            <person name="Dunlap D.S."/>
            <person name="Akob D.M."/>
        </authorList>
    </citation>
    <scope>NUCLEOTIDE SEQUENCE [LARGE SCALE GENOMIC DNA]</scope>
    <source>
        <strain evidence="1 2">SFB93</strain>
    </source>
</reference>
<dbReference type="STRING" id="1842532.A7E78_10455"/>
<accession>A0A1L3GQV0</accession>
<evidence type="ECO:0000313" key="1">
    <source>
        <dbReference type="EMBL" id="APG28230.1"/>
    </source>
</evidence>
<dbReference type="EMBL" id="CP015519">
    <property type="protein sequence ID" value="APG28230.1"/>
    <property type="molecule type" value="Genomic_DNA"/>
</dbReference>
<evidence type="ECO:0000313" key="2">
    <source>
        <dbReference type="Proteomes" id="UP000182517"/>
    </source>
</evidence>
<dbReference type="AlphaFoldDB" id="A0A1L3GQV0"/>
<protein>
    <submittedName>
        <fullName evidence="1">Uncharacterized protein</fullName>
    </submittedName>
</protein>
<keyword evidence="2" id="KW-1185">Reference proteome</keyword>
<dbReference type="Proteomes" id="UP000182517">
    <property type="component" value="Chromosome"/>
</dbReference>
<gene>
    <name evidence="1" type="ORF">A7E78_10455</name>
</gene>
<organism evidence="1 2">
    <name type="scientific">Syntrophotalea acetylenivorans</name>
    <dbReference type="NCBI Taxonomy" id="1842532"/>
    <lineage>
        <taxon>Bacteria</taxon>
        <taxon>Pseudomonadati</taxon>
        <taxon>Thermodesulfobacteriota</taxon>
        <taxon>Desulfuromonadia</taxon>
        <taxon>Desulfuromonadales</taxon>
        <taxon>Syntrophotaleaceae</taxon>
        <taxon>Syntrophotalea</taxon>
    </lineage>
</organism>
<dbReference type="KEGG" id="pef:A7E78_10455"/>